<dbReference type="EMBL" id="CAJPWZ010001582">
    <property type="protein sequence ID" value="CAG2217941.1"/>
    <property type="molecule type" value="Genomic_DNA"/>
</dbReference>
<dbReference type="SUPFAM" id="SSF52266">
    <property type="entry name" value="SGNH hydrolase"/>
    <property type="match status" value="1"/>
</dbReference>
<evidence type="ECO:0000313" key="3">
    <source>
        <dbReference type="Proteomes" id="UP000683360"/>
    </source>
</evidence>
<dbReference type="AlphaFoldDB" id="A0A8S3S882"/>
<dbReference type="Gene3D" id="3.40.50.12690">
    <property type="match status" value="1"/>
</dbReference>
<protein>
    <submittedName>
        <fullName evidence="2">Uncharacterized protein</fullName>
    </submittedName>
</protein>
<feature type="compositionally biased region" description="Polar residues" evidence="1">
    <location>
        <begin position="300"/>
        <end position="311"/>
    </location>
</feature>
<evidence type="ECO:0000313" key="2">
    <source>
        <dbReference type="EMBL" id="CAG2217941.1"/>
    </source>
</evidence>
<organism evidence="2 3">
    <name type="scientific">Mytilus edulis</name>
    <name type="common">Blue mussel</name>
    <dbReference type="NCBI Taxonomy" id="6550"/>
    <lineage>
        <taxon>Eukaryota</taxon>
        <taxon>Metazoa</taxon>
        <taxon>Spiralia</taxon>
        <taxon>Lophotrochozoa</taxon>
        <taxon>Mollusca</taxon>
        <taxon>Bivalvia</taxon>
        <taxon>Autobranchia</taxon>
        <taxon>Pteriomorphia</taxon>
        <taxon>Mytilida</taxon>
        <taxon>Mytiloidea</taxon>
        <taxon>Mytilidae</taxon>
        <taxon>Mytilinae</taxon>
        <taxon>Mytilus</taxon>
    </lineage>
</organism>
<comment type="caution">
    <text evidence="2">The sequence shown here is derived from an EMBL/GenBank/DDBJ whole genome shotgun (WGS) entry which is preliminary data.</text>
</comment>
<proteinExistence type="predicted"/>
<feature type="region of interest" description="Disordered" evidence="1">
    <location>
        <begin position="290"/>
        <end position="319"/>
    </location>
</feature>
<reference evidence="2" key="1">
    <citation type="submission" date="2021-03" db="EMBL/GenBank/DDBJ databases">
        <authorList>
            <person name="Bekaert M."/>
        </authorList>
    </citation>
    <scope>NUCLEOTIDE SEQUENCE</scope>
</reference>
<accession>A0A8S3S882</accession>
<dbReference type="OrthoDB" id="10072345at2759"/>
<evidence type="ECO:0000256" key="1">
    <source>
        <dbReference type="SAM" id="MobiDB-lite"/>
    </source>
</evidence>
<feature type="compositionally biased region" description="Low complexity" evidence="1">
    <location>
        <begin position="256"/>
        <end position="267"/>
    </location>
</feature>
<dbReference type="Proteomes" id="UP000683360">
    <property type="component" value="Unassembled WGS sequence"/>
</dbReference>
<name>A0A8S3S882_MYTED</name>
<sequence>MSAASSQQLIVQYSSALVSYVGYSILNPEASPLNCYNEIIDKLEKSDKFKTKEKTELSEHKIERIENINRLNSSKSKEPLRNIDVLIIGTSVVKDLEPRKIYRNKQVKINTLKEKTIKGARSFIQSQSNNHVVIQVGSNDLDFEDSIDQVIPPFMELLKETKENFNKILENHTEEYGFTIIRQKNLTRNDFMDGIHLSLEKGVPTYVRNLKEILNPILGISSGNNQQRRERVQYNRGYNQQYGIRNRHQSYSNGHQYTNYNDNQYQNGREYPSYQNEREHLRHQNEKEYQRYPNEREYQNRQIQTDQNYPYQSDERNNVNHENDNMEILMKQLLRKLSFN</sequence>
<feature type="compositionally biased region" description="Basic and acidic residues" evidence="1">
    <location>
        <begin position="290"/>
        <end position="299"/>
    </location>
</feature>
<feature type="region of interest" description="Disordered" evidence="1">
    <location>
        <begin position="250"/>
        <end position="270"/>
    </location>
</feature>
<gene>
    <name evidence="2" type="ORF">MEDL_31596</name>
</gene>
<keyword evidence="3" id="KW-1185">Reference proteome</keyword>